<evidence type="ECO:0000313" key="2">
    <source>
        <dbReference type="Proteomes" id="UP001162881"/>
    </source>
</evidence>
<dbReference type="RefSeq" id="WP_244017551.1">
    <property type="nucleotide sequence ID" value="NZ_JALHLF010000010.1"/>
</dbReference>
<dbReference type="EMBL" id="JALHLF010000010">
    <property type="protein sequence ID" value="MCJ2182041.1"/>
    <property type="molecule type" value="Genomic_DNA"/>
</dbReference>
<name>A0ABT0BB46_9SPHN</name>
<keyword evidence="2" id="KW-1185">Reference proteome</keyword>
<reference evidence="1" key="1">
    <citation type="submission" date="2022-03" db="EMBL/GenBank/DDBJ databases">
        <title>Identification of a novel bacterium isolated from mangrove sediments.</title>
        <authorList>
            <person name="Pan X."/>
        </authorList>
    </citation>
    <scope>NUCLEOTIDE SEQUENCE</scope>
    <source>
        <strain evidence="1">B1949</strain>
    </source>
</reference>
<accession>A0ABT0BB46</accession>
<organism evidence="1 2">
    <name type="scientific">Novosphingobium organovorum</name>
    <dbReference type="NCBI Taxonomy" id="2930092"/>
    <lineage>
        <taxon>Bacteria</taxon>
        <taxon>Pseudomonadati</taxon>
        <taxon>Pseudomonadota</taxon>
        <taxon>Alphaproteobacteria</taxon>
        <taxon>Sphingomonadales</taxon>
        <taxon>Sphingomonadaceae</taxon>
        <taxon>Novosphingobium</taxon>
    </lineage>
</organism>
<comment type="caution">
    <text evidence="1">The sequence shown here is derived from an EMBL/GenBank/DDBJ whole genome shotgun (WGS) entry which is preliminary data.</text>
</comment>
<dbReference type="Proteomes" id="UP001162881">
    <property type="component" value="Unassembled WGS sequence"/>
</dbReference>
<protein>
    <submittedName>
        <fullName evidence="1">Uncharacterized protein</fullName>
    </submittedName>
</protein>
<sequence>MIGLDDPRWKTLTHAYGGAADIPERLAELSRDTSSKPRNGREPWFTLWSSLCHQGDVFDASYAAVPHIVAMALAAPDSIDFSFFQLPAAIEVARVAGRGPAVPPDLAPAYARAITGLPDCVARHRHHDWDEATAISALAALAVAKGLPQLAEAIMNLDDDSIARLIACDFGG</sequence>
<gene>
    <name evidence="1" type="ORF">MTR62_04890</name>
</gene>
<proteinExistence type="predicted"/>
<evidence type="ECO:0000313" key="1">
    <source>
        <dbReference type="EMBL" id="MCJ2182041.1"/>
    </source>
</evidence>